<feature type="signal peptide" evidence="5">
    <location>
        <begin position="1"/>
        <end position="29"/>
    </location>
</feature>
<dbReference type="Gene3D" id="3.40.190.10">
    <property type="entry name" value="Periplasmic binding protein-like II"/>
    <property type="match status" value="2"/>
</dbReference>
<dbReference type="InterPro" id="IPR018313">
    <property type="entry name" value="SBP_3_CS"/>
</dbReference>
<reference evidence="7" key="1">
    <citation type="submission" date="2008-12" db="EMBL/GenBank/DDBJ databases">
        <title>Annotation of the Yersinia bercovieri ATCC 43970 genome.</title>
        <authorList>
            <person name="Read T.D."/>
            <person name="Akmal A."/>
            <person name="Bishop-Lilly K."/>
            <person name="Chen P.E."/>
            <person name="Cook C."/>
            <person name="Kiley M.P."/>
            <person name="Lentz S."/>
            <person name="Mateczun A."/>
            <person name="Nagarajan N."/>
            <person name="Nolan N."/>
            <person name="Osborne B.I."/>
            <person name="Pop M."/>
            <person name="Sozhamannan S."/>
            <person name="Stewart A.C."/>
            <person name="Sulakvelidze A."/>
            <person name="Thomason B."/>
            <person name="Willner K."/>
            <person name="Zwick M.E."/>
        </authorList>
    </citation>
    <scope>NUCLEOTIDE SEQUENCE [LARGE SCALE GENOMIC DNA]</scope>
    <source>
        <strain evidence="7">ATCC 43970</strain>
    </source>
</reference>
<evidence type="ECO:0000313" key="7">
    <source>
        <dbReference type="EMBL" id="EEQ05947.1"/>
    </source>
</evidence>
<comment type="caution">
    <text evidence="7">The sequence shown here is derived from an EMBL/GenBank/DDBJ whole genome shotgun (WGS) entry which is preliminary data.</text>
</comment>
<dbReference type="SMART" id="SM00062">
    <property type="entry name" value="PBPb"/>
    <property type="match status" value="1"/>
</dbReference>
<dbReference type="EMBL" id="AALC02000039">
    <property type="protein sequence ID" value="EEQ05947.1"/>
    <property type="molecule type" value="Genomic_DNA"/>
</dbReference>
<dbReference type="PROSITE" id="PS01039">
    <property type="entry name" value="SBP_BACTERIAL_3"/>
    <property type="match status" value="1"/>
</dbReference>
<evidence type="ECO:0000256" key="4">
    <source>
        <dbReference type="RuleBase" id="RU003744"/>
    </source>
</evidence>
<name>A0ABP2E044_YERBE</name>
<evidence type="ECO:0000313" key="8">
    <source>
        <dbReference type="Proteomes" id="UP000010319"/>
    </source>
</evidence>
<proteinExistence type="inferred from homology"/>
<dbReference type="InterPro" id="IPR001638">
    <property type="entry name" value="Solute-binding_3/MltF_N"/>
</dbReference>
<dbReference type="PANTHER" id="PTHR35936">
    <property type="entry name" value="MEMBRANE-BOUND LYTIC MUREIN TRANSGLYCOSYLASE F"/>
    <property type="match status" value="1"/>
</dbReference>
<comment type="subcellular location">
    <subcellularLocation>
        <location evidence="1">Cell envelope</location>
    </subcellularLocation>
</comment>
<evidence type="ECO:0000259" key="6">
    <source>
        <dbReference type="SMART" id="SM00062"/>
    </source>
</evidence>
<organism evidence="7 8">
    <name type="scientific">Yersinia bercovieri ATCC 43970</name>
    <dbReference type="NCBI Taxonomy" id="349968"/>
    <lineage>
        <taxon>Bacteria</taxon>
        <taxon>Pseudomonadati</taxon>
        <taxon>Pseudomonadota</taxon>
        <taxon>Gammaproteobacteria</taxon>
        <taxon>Enterobacterales</taxon>
        <taxon>Yersiniaceae</taxon>
        <taxon>Yersinia</taxon>
    </lineage>
</organism>
<sequence>MLTMKKTLAALLTGMILSAPMLSATAAAAAIETISFGVDGGYPPFDVLSPSGEITGFDIDIANALCDNLHAKCVFVKQPFESMIAALNARKFDAIIASLSITDERKKEVDFTDRYYRSAAQLVARKGSPLLPEVASLKGKTVGVQTGSIHETYAKKHWGGQGVKIVSYANQDNVYLDLLSGRINASLQDNIQAASSFIDTPRGQKFAFAGPVIQDDTISSDVGIAVGKDNPALRDALNGAIKAIRADGTYDAIQKRYFSFDIYGG</sequence>
<dbReference type="SUPFAM" id="SSF53850">
    <property type="entry name" value="Periplasmic binding protein-like II"/>
    <property type="match status" value="1"/>
</dbReference>
<accession>A0ABP2E044</accession>
<dbReference type="CDD" id="cd13703">
    <property type="entry name" value="PBP2_HisJ_LAO"/>
    <property type="match status" value="1"/>
</dbReference>
<dbReference type="PANTHER" id="PTHR35936:SF13">
    <property type="entry name" value="HISTIDINE-BINDING PERIPLASMIC PROTEIN"/>
    <property type="match status" value="1"/>
</dbReference>
<gene>
    <name evidence="7" type="ORF">yberc0001_21500</name>
</gene>
<evidence type="ECO:0000256" key="3">
    <source>
        <dbReference type="ARBA" id="ARBA00022729"/>
    </source>
</evidence>
<keyword evidence="3 5" id="KW-0732">Signal</keyword>
<dbReference type="Pfam" id="PF00497">
    <property type="entry name" value="SBP_bac_3"/>
    <property type="match status" value="1"/>
</dbReference>
<protein>
    <submittedName>
        <fullName evidence="7">Extracellular solute-binding protein family 3</fullName>
    </submittedName>
</protein>
<evidence type="ECO:0000256" key="1">
    <source>
        <dbReference type="ARBA" id="ARBA00004196"/>
    </source>
</evidence>
<comment type="similarity">
    <text evidence="2 4">Belongs to the bacterial solute-binding protein 3 family.</text>
</comment>
<feature type="domain" description="Solute-binding protein family 3/N-terminal" evidence="6">
    <location>
        <begin position="33"/>
        <end position="261"/>
    </location>
</feature>
<keyword evidence="8" id="KW-1185">Reference proteome</keyword>
<evidence type="ECO:0000256" key="2">
    <source>
        <dbReference type="ARBA" id="ARBA00010333"/>
    </source>
</evidence>
<feature type="chain" id="PRO_5045548736" evidence="5">
    <location>
        <begin position="30"/>
        <end position="265"/>
    </location>
</feature>
<evidence type="ECO:0000256" key="5">
    <source>
        <dbReference type="SAM" id="SignalP"/>
    </source>
</evidence>
<dbReference type="Proteomes" id="UP000010319">
    <property type="component" value="Unassembled WGS sequence"/>
</dbReference>